<dbReference type="InterPro" id="IPR036291">
    <property type="entry name" value="NAD(P)-bd_dom_sf"/>
</dbReference>
<dbReference type="Gene3D" id="3.40.50.720">
    <property type="entry name" value="NAD(P)-binding Rossmann-like Domain"/>
    <property type="match status" value="1"/>
</dbReference>
<evidence type="ECO:0000256" key="1">
    <source>
        <dbReference type="ARBA" id="ARBA00004994"/>
    </source>
</evidence>
<feature type="domain" description="Ketopantoate reductase C-terminal" evidence="12">
    <location>
        <begin position="209"/>
        <end position="356"/>
    </location>
</feature>
<keyword evidence="10" id="KW-0472">Membrane</keyword>
<comment type="caution">
    <text evidence="13">The sequence shown here is derived from an EMBL/GenBank/DDBJ whole genome shotgun (WGS) entry which is preliminary data.</text>
</comment>
<dbReference type="Proteomes" id="UP000321638">
    <property type="component" value="Unassembled WGS sequence"/>
</dbReference>
<evidence type="ECO:0000256" key="7">
    <source>
        <dbReference type="ARBA" id="ARBA00023002"/>
    </source>
</evidence>
<dbReference type="Pfam" id="PF08546">
    <property type="entry name" value="ApbA_C"/>
    <property type="match status" value="1"/>
</dbReference>
<reference evidence="13 14" key="1">
    <citation type="submission" date="2019-06" db="EMBL/GenBank/DDBJ databases">
        <title>New taxonomy in bacterial strain CC-CFT640, isolated from vineyard.</title>
        <authorList>
            <person name="Lin S.-Y."/>
            <person name="Tsai C.-F."/>
            <person name="Young C.-C."/>
        </authorList>
    </citation>
    <scope>NUCLEOTIDE SEQUENCE [LARGE SCALE GENOMIC DNA]</scope>
    <source>
        <strain evidence="13 14">CC-CFT640</strain>
    </source>
</reference>
<keyword evidence="10" id="KW-1133">Transmembrane helix</keyword>
<accession>A0A5C8PJS8</accession>
<dbReference type="Gene3D" id="1.10.1040.10">
    <property type="entry name" value="N-(1-d-carboxylethyl)-l-norvaline Dehydrogenase, domain 2"/>
    <property type="match status" value="1"/>
</dbReference>
<dbReference type="UniPathway" id="UPA00028">
    <property type="reaction ID" value="UER00004"/>
</dbReference>
<dbReference type="PANTHER" id="PTHR43765">
    <property type="entry name" value="2-DEHYDROPANTOATE 2-REDUCTASE-RELATED"/>
    <property type="match status" value="1"/>
</dbReference>
<dbReference type="OrthoDB" id="247668at2"/>
<keyword evidence="6" id="KW-0521">NADP</keyword>
<evidence type="ECO:0000256" key="4">
    <source>
        <dbReference type="ARBA" id="ARBA00019465"/>
    </source>
</evidence>
<dbReference type="InterPro" id="IPR013332">
    <property type="entry name" value="KPR_N"/>
</dbReference>
<dbReference type="GO" id="GO:0015940">
    <property type="term" value="P:pantothenate biosynthetic process"/>
    <property type="evidence" value="ECO:0007669"/>
    <property type="project" value="UniProtKB-UniPathway"/>
</dbReference>
<sequence length="369" mass="40633">MVGRFASRRNSRRREEAMRKRIAVVGAGALGGYVGGYLAHNGLDVTLIDMWPQNIETIRARGLELDGVTPEERFTVTKARTMHLTEVQDLSKQKPIDIAFVAVKSYDTEWATMLIRPYLAPDGYVVSLQNCLNEERIAGVVGWGKTVGTIASLISVDMHEAARIRRTIAKGGDKHTVFRVGEVHGRITRRIEELREMFALIDSAKTTSNLWGERWSKLCQNGMRNGVSAATGLSSGDCDRNDAIRRFSIKLGGEAVRVGQALGYQIEKISKFDPERLALAAEGDKAALDEIEKLMQPGSNVNPRADIQRPSMAQDIIKGRRTEIEFMNGYIAERGQHIGVAAPSHVTLTDVVKRVERGEVKPGPATLGG</sequence>
<evidence type="ECO:0000259" key="11">
    <source>
        <dbReference type="Pfam" id="PF02558"/>
    </source>
</evidence>
<keyword evidence="7 13" id="KW-0560">Oxidoreductase</keyword>
<protein>
    <recommendedName>
        <fullName evidence="4">2-dehydropantoate 2-reductase</fullName>
        <ecNumber evidence="3">1.1.1.169</ecNumber>
    </recommendedName>
    <alternativeName>
        <fullName evidence="8">Ketopantoate reductase</fullName>
    </alternativeName>
</protein>
<organism evidence="13 14">
    <name type="scientific">Vineibacter terrae</name>
    <dbReference type="NCBI Taxonomy" id="2586908"/>
    <lineage>
        <taxon>Bacteria</taxon>
        <taxon>Pseudomonadati</taxon>
        <taxon>Pseudomonadota</taxon>
        <taxon>Alphaproteobacteria</taxon>
        <taxon>Hyphomicrobiales</taxon>
        <taxon>Vineibacter</taxon>
    </lineage>
</organism>
<gene>
    <name evidence="13" type="ORF">FHP25_17995</name>
</gene>
<dbReference type="GO" id="GO:0050661">
    <property type="term" value="F:NADP binding"/>
    <property type="evidence" value="ECO:0007669"/>
    <property type="project" value="TreeGrafter"/>
</dbReference>
<dbReference type="InterPro" id="IPR013752">
    <property type="entry name" value="KPA_reductase"/>
</dbReference>
<feature type="transmembrane region" description="Helical" evidence="10">
    <location>
        <begin position="21"/>
        <end position="39"/>
    </location>
</feature>
<evidence type="ECO:0000256" key="10">
    <source>
        <dbReference type="SAM" id="Phobius"/>
    </source>
</evidence>
<dbReference type="InterPro" id="IPR003710">
    <property type="entry name" value="ApbA"/>
</dbReference>
<comment type="similarity">
    <text evidence="2">Belongs to the ketopantoate reductase family.</text>
</comment>
<dbReference type="NCBIfam" id="TIGR00745">
    <property type="entry name" value="apbA_panE"/>
    <property type="match status" value="1"/>
</dbReference>
<proteinExistence type="inferred from homology"/>
<evidence type="ECO:0000256" key="5">
    <source>
        <dbReference type="ARBA" id="ARBA00022655"/>
    </source>
</evidence>
<name>A0A5C8PJS8_9HYPH</name>
<evidence type="ECO:0000256" key="2">
    <source>
        <dbReference type="ARBA" id="ARBA00007870"/>
    </source>
</evidence>
<dbReference type="Pfam" id="PF02558">
    <property type="entry name" value="ApbA"/>
    <property type="match status" value="1"/>
</dbReference>
<dbReference type="InterPro" id="IPR013328">
    <property type="entry name" value="6PGD_dom2"/>
</dbReference>
<evidence type="ECO:0000256" key="3">
    <source>
        <dbReference type="ARBA" id="ARBA00013014"/>
    </source>
</evidence>
<dbReference type="EMBL" id="VDUZ01000020">
    <property type="protein sequence ID" value="TXL74098.1"/>
    <property type="molecule type" value="Genomic_DNA"/>
</dbReference>
<dbReference type="InterPro" id="IPR008927">
    <property type="entry name" value="6-PGluconate_DH-like_C_sf"/>
</dbReference>
<evidence type="ECO:0000256" key="8">
    <source>
        <dbReference type="ARBA" id="ARBA00032024"/>
    </source>
</evidence>
<dbReference type="PANTHER" id="PTHR43765:SF2">
    <property type="entry name" value="2-DEHYDROPANTOATE 2-REDUCTASE"/>
    <property type="match status" value="1"/>
</dbReference>
<dbReference type="InterPro" id="IPR050838">
    <property type="entry name" value="Ketopantoate_reductase"/>
</dbReference>
<dbReference type="GO" id="GO:0005737">
    <property type="term" value="C:cytoplasm"/>
    <property type="evidence" value="ECO:0007669"/>
    <property type="project" value="TreeGrafter"/>
</dbReference>
<keyword evidence="5" id="KW-0566">Pantothenate biosynthesis</keyword>
<keyword evidence="10" id="KW-0812">Transmembrane</keyword>
<dbReference type="SUPFAM" id="SSF51735">
    <property type="entry name" value="NAD(P)-binding Rossmann-fold domains"/>
    <property type="match status" value="1"/>
</dbReference>
<feature type="domain" description="Ketopantoate reductase N-terminal" evidence="11">
    <location>
        <begin position="22"/>
        <end position="141"/>
    </location>
</feature>
<evidence type="ECO:0000313" key="13">
    <source>
        <dbReference type="EMBL" id="TXL74098.1"/>
    </source>
</evidence>
<dbReference type="GO" id="GO:0008677">
    <property type="term" value="F:2-dehydropantoate 2-reductase activity"/>
    <property type="evidence" value="ECO:0007669"/>
    <property type="project" value="UniProtKB-EC"/>
</dbReference>
<comment type="catalytic activity">
    <reaction evidence="9">
        <text>(R)-pantoate + NADP(+) = 2-dehydropantoate + NADPH + H(+)</text>
        <dbReference type="Rhea" id="RHEA:16233"/>
        <dbReference type="ChEBI" id="CHEBI:11561"/>
        <dbReference type="ChEBI" id="CHEBI:15378"/>
        <dbReference type="ChEBI" id="CHEBI:15980"/>
        <dbReference type="ChEBI" id="CHEBI:57783"/>
        <dbReference type="ChEBI" id="CHEBI:58349"/>
        <dbReference type="EC" id="1.1.1.169"/>
    </reaction>
</comment>
<dbReference type="EC" id="1.1.1.169" evidence="3"/>
<dbReference type="SUPFAM" id="SSF48179">
    <property type="entry name" value="6-phosphogluconate dehydrogenase C-terminal domain-like"/>
    <property type="match status" value="1"/>
</dbReference>
<keyword evidence="14" id="KW-1185">Reference proteome</keyword>
<evidence type="ECO:0000313" key="14">
    <source>
        <dbReference type="Proteomes" id="UP000321638"/>
    </source>
</evidence>
<evidence type="ECO:0000259" key="12">
    <source>
        <dbReference type="Pfam" id="PF08546"/>
    </source>
</evidence>
<comment type="pathway">
    <text evidence="1">Cofactor biosynthesis; (R)-pantothenate biosynthesis; (R)-pantoate from 3-methyl-2-oxobutanoate: step 2/2.</text>
</comment>
<dbReference type="AlphaFoldDB" id="A0A5C8PJS8"/>
<evidence type="ECO:0000256" key="9">
    <source>
        <dbReference type="ARBA" id="ARBA00048793"/>
    </source>
</evidence>
<evidence type="ECO:0000256" key="6">
    <source>
        <dbReference type="ARBA" id="ARBA00022857"/>
    </source>
</evidence>